<feature type="transmembrane region" description="Helical" evidence="5">
    <location>
        <begin position="26"/>
        <end position="43"/>
    </location>
</feature>
<sequence>MVGILLALSLIPGAIAFSFIAGVSPSIGLMSTGIIMIVISIVGDRSLMISAPSSGVSLIVAPLVSDSGLVGLIMATFIMGLTQIIFGLCRMNRLIDIVPQGVVIGFMNALGIILLSSQLEHIFPSTITTYGIVVVSFVMIWVLPKITNQIPSPLITIVVMSIVTWLFQLNSELVKDISMVQLDFNLFVMCDHIMNRQLWLTALIYGIAMAIVATIQNALTEQVLDQLTKVESDVSKESIGQGIANIITSFLGGYGGSALVGQSRFNIAMGGSSRVSSLITGSFLLLSIYLFGSLLIQIPMAVLATVLITIAFSTFDRRTIAYIKQAPVLHGSTVCLTICIILVTNNLAMGVIVVTLCYYLIKNVINKERT</sequence>
<dbReference type="InterPro" id="IPR011547">
    <property type="entry name" value="SLC26A/SulP_dom"/>
</dbReference>
<feature type="domain" description="SLC26A/SulP transporter" evidence="6">
    <location>
        <begin position="135"/>
        <end position="313"/>
    </location>
</feature>
<feature type="transmembrane region" description="Helical" evidence="5">
    <location>
        <begin position="336"/>
        <end position="361"/>
    </location>
</feature>
<feature type="domain" description="SLC26A/SulP transporter" evidence="6">
    <location>
        <begin position="2"/>
        <end position="126"/>
    </location>
</feature>
<dbReference type="GO" id="GO:0016020">
    <property type="term" value="C:membrane"/>
    <property type="evidence" value="ECO:0007669"/>
    <property type="project" value="UniProtKB-SubCell"/>
</dbReference>
<comment type="subcellular location">
    <subcellularLocation>
        <location evidence="1">Membrane</location>
        <topology evidence="1">Multi-pass membrane protein</topology>
    </subcellularLocation>
</comment>
<dbReference type="EMBL" id="QXRZ01000002">
    <property type="protein sequence ID" value="RIL43990.1"/>
    <property type="molecule type" value="Genomic_DNA"/>
</dbReference>
<reference evidence="7 8" key="1">
    <citation type="journal article" date="2016" name="Front. Microbiol.">
        <title>Comprehensive Phylogenetic Analysis of Bovine Non-aureus Staphylococci Species Based on Whole-Genome Sequencing.</title>
        <authorList>
            <person name="Naushad S."/>
            <person name="Barkema H.W."/>
            <person name="Luby C."/>
            <person name="Condas L.A."/>
            <person name="Nobrega D.B."/>
            <person name="Carson D.A."/>
            <person name="De Buck J."/>
        </authorList>
    </citation>
    <scope>NUCLEOTIDE SEQUENCE [LARGE SCALE GENOMIC DNA]</scope>
    <source>
        <strain evidence="7 8">SNUC 1388</strain>
    </source>
</reference>
<evidence type="ECO:0000313" key="7">
    <source>
        <dbReference type="EMBL" id="RIL43990.1"/>
    </source>
</evidence>
<keyword evidence="2 5" id="KW-0812">Transmembrane</keyword>
<feature type="transmembrane region" description="Helical" evidence="5">
    <location>
        <begin position="298"/>
        <end position="315"/>
    </location>
</feature>
<dbReference type="PANTHER" id="PTHR43310">
    <property type="entry name" value="SULFATE TRANSPORTER YBAR-RELATED"/>
    <property type="match status" value="1"/>
</dbReference>
<dbReference type="Pfam" id="PF00916">
    <property type="entry name" value="Sulfate_transp"/>
    <property type="match status" value="2"/>
</dbReference>
<dbReference type="PANTHER" id="PTHR43310:SF1">
    <property type="entry name" value="SULFATE TRANSPORTER YBAR-RELATED"/>
    <property type="match status" value="1"/>
</dbReference>
<keyword evidence="3 5" id="KW-1133">Transmembrane helix</keyword>
<evidence type="ECO:0000256" key="4">
    <source>
        <dbReference type="ARBA" id="ARBA00023136"/>
    </source>
</evidence>
<evidence type="ECO:0000256" key="1">
    <source>
        <dbReference type="ARBA" id="ARBA00004141"/>
    </source>
</evidence>
<proteinExistence type="predicted"/>
<dbReference type="AlphaFoldDB" id="A0A418HQZ5"/>
<name>A0A418HQZ5_STAGA</name>
<feature type="transmembrane region" description="Helical" evidence="5">
    <location>
        <begin position="239"/>
        <end position="261"/>
    </location>
</feature>
<keyword evidence="4 5" id="KW-0472">Membrane</keyword>
<evidence type="ECO:0000313" key="8">
    <source>
        <dbReference type="Proteomes" id="UP000283576"/>
    </source>
</evidence>
<evidence type="ECO:0000256" key="2">
    <source>
        <dbReference type="ARBA" id="ARBA00022692"/>
    </source>
</evidence>
<feature type="transmembrane region" description="Helical" evidence="5">
    <location>
        <begin position="127"/>
        <end position="144"/>
    </location>
</feature>
<feature type="transmembrane region" description="Helical" evidence="5">
    <location>
        <begin position="198"/>
        <end position="219"/>
    </location>
</feature>
<dbReference type="Proteomes" id="UP000283576">
    <property type="component" value="Unassembled WGS sequence"/>
</dbReference>
<protein>
    <submittedName>
        <fullName evidence="7">SulP family inorganic anion transporter</fullName>
    </submittedName>
</protein>
<comment type="caution">
    <text evidence="7">The sequence shown here is derived from an EMBL/GenBank/DDBJ whole genome shotgun (WGS) entry which is preliminary data.</text>
</comment>
<evidence type="ECO:0000256" key="5">
    <source>
        <dbReference type="SAM" id="Phobius"/>
    </source>
</evidence>
<feature type="transmembrane region" description="Helical" evidence="5">
    <location>
        <begin position="150"/>
        <end position="169"/>
    </location>
</feature>
<feature type="transmembrane region" description="Helical" evidence="5">
    <location>
        <begin position="55"/>
        <end position="85"/>
    </location>
</feature>
<organism evidence="7 8">
    <name type="scientific">Staphylococcus gallinarum</name>
    <dbReference type="NCBI Taxonomy" id="1293"/>
    <lineage>
        <taxon>Bacteria</taxon>
        <taxon>Bacillati</taxon>
        <taxon>Bacillota</taxon>
        <taxon>Bacilli</taxon>
        <taxon>Bacillales</taxon>
        <taxon>Staphylococcaceae</taxon>
        <taxon>Staphylococcus</taxon>
    </lineage>
</organism>
<evidence type="ECO:0000259" key="6">
    <source>
        <dbReference type="Pfam" id="PF00916"/>
    </source>
</evidence>
<gene>
    <name evidence="7" type="ORF">BUZ01_05000</name>
</gene>
<accession>A0A418HQZ5</accession>
<feature type="transmembrane region" description="Helical" evidence="5">
    <location>
        <begin position="97"/>
        <end position="115"/>
    </location>
</feature>
<dbReference type="InterPro" id="IPR052706">
    <property type="entry name" value="Membrane-Transporter-like"/>
</dbReference>
<evidence type="ECO:0000256" key="3">
    <source>
        <dbReference type="ARBA" id="ARBA00022989"/>
    </source>
</evidence>
<dbReference type="RefSeq" id="WP_107527587.1">
    <property type="nucleotide sequence ID" value="NZ_JAIBNU010000003.1"/>
</dbReference>